<evidence type="ECO:0000313" key="4">
    <source>
        <dbReference type="Proteomes" id="UP000550787"/>
    </source>
</evidence>
<accession>A0A7W4FEH7</accession>
<evidence type="ECO:0000256" key="1">
    <source>
        <dbReference type="PROSITE-ProRule" id="PRU00182"/>
    </source>
</evidence>
<dbReference type="Pfam" id="PF01479">
    <property type="entry name" value="S4"/>
    <property type="match status" value="1"/>
</dbReference>
<dbReference type="GO" id="GO:0003723">
    <property type="term" value="F:RNA binding"/>
    <property type="evidence" value="ECO:0007669"/>
    <property type="project" value="UniProtKB-KW"/>
</dbReference>
<dbReference type="SUPFAM" id="SSF55174">
    <property type="entry name" value="Alpha-L RNA-binding motif"/>
    <property type="match status" value="1"/>
</dbReference>
<dbReference type="Proteomes" id="UP000550787">
    <property type="component" value="Unassembled WGS sequence"/>
</dbReference>
<reference evidence="3 4" key="1">
    <citation type="submission" date="2020-04" db="EMBL/GenBank/DDBJ databases">
        <title>Description of novel Gluconacetobacter.</title>
        <authorList>
            <person name="Sombolestani A."/>
        </authorList>
    </citation>
    <scope>NUCLEOTIDE SEQUENCE [LARGE SCALE GENOMIC DNA]</scope>
    <source>
        <strain evidence="3 4">LMG 7603</strain>
    </source>
</reference>
<dbReference type="Gene3D" id="3.10.290.10">
    <property type="entry name" value="RNA-binding S4 domain"/>
    <property type="match status" value="1"/>
</dbReference>
<evidence type="ECO:0000313" key="3">
    <source>
        <dbReference type="EMBL" id="MBB2156255.1"/>
    </source>
</evidence>
<dbReference type="EMBL" id="JABEQG010000011">
    <property type="protein sequence ID" value="MBB2156255.1"/>
    <property type="molecule type" value="Genomic_DNA"/>
</dbReference>
<dbReference type="AlphaFoldDB" id="A0A7W4FEH7"/>
<dbReference type="CDD" id="cd00165">
    <property type="entry name" value="S4"/>
    <property type="match status" value="1"/>
</dbReference>
<dbReference type="RefSeq" id="WP_183115733.1">
    <property type="nucleotide sequence ID" value="NZ_JABEQG010000011.1"/>
</dbReference>
<dbReference type="PROSITE" id="PS50889">
    <property type="entry name" value="S4"/>
    <property type="match status" value="1"/>
</dbReference>
<proteinExistence type="predicted"/>
<feature type="domain" description="RNA-binding S4" evidence="2">
    <location>
        <begin position="20"/>
        <end position="67"/>
    </location>
</feature>
<name>A0A7W4FEH7_GLUDI</name>
<sequence>MKEDRHPAASGADDAAIAAQRLDLWLWCARFARHRLDCARMAQDGLVRINRQRTEKAHALVRRGDVLTLPGPGDHGVMVVRVLGLVPRRGSATLARLLYDIVPEQAEAGYVP</sequence>
<comment type="caution">
    <text evidence="3">The sequence shown here is derived from an EMBL/GenBank/DDBJ whole genome shotgun (WGS) entry which is preliminary data.</text>
</comment>
<protein>
    <submittedName>
        <fullName evidence="3">RNA-binding protein</fullName>
    </submittedName>
</protein>
<evidence type="ECO:0000259" key="2">
    <source>
        <dbReference type="Pfam" id="PF01479"/>
    </source>
</evidence>
<organism evidence="3 4">
    <name type="scientific">Gluconacetobacter diazotrophicus</name>
    <name type="common">Acetobacter diazotrophicus</name>
    <dbReference type="NCBI Taxonomy" id="33996"/>
    <lineage>
        <taxon>Bacteria</taxon>
        <taxon>Pseudomonadati</taxon>
        <taxon>Pseudomonadota</taxon>
        <taxon>Alphaproteobacteria</taxon>
        <taxon>Acetobacterales</taxon>
        <taxon>Acetobacteraceae</taxon>
        <taxon>Gluconacetobacter</taxon>
    </lineage>
</organism>
<keyword evidence="1" id="KW-0694">RNA-binding</keyword>
<dbReference type="InterPro" id="IPR036986">
    <property type="entry name" value="S4_RNA-bd_sf"/>
</dbReference>
<gene>
    <name evidence="3" type="ORF">HLH33_08020</name>
</gene>
<dbReference type="InterPro" id="IPR002942">
    <property type="entry name" value="S4_RNA-bd"/>
</dbReference>